<dbReference type="PANTHER" id="PTHR45947:SF3">
    <property type="entry name" value="SULFOQUINOVOSYL TRANSFERASE SQD2"/>
    <property type="match status" value="1"/>
</dbReference>
<dbReference type="Pfam" id="PF13439">
    <property type="entry name" value="Glyco_transf_4"/>
    <property type="match status" value="1"/>
</dbReference>
<reference evidence="4" key="1">
    <citation type="journal article" date="2017" name="Environ. Microbiol. Rep.">
        <title>Genetic Diversity of Marine Anaerobic Ammonium-Oxidizing Bacteria as Revealed by Genomic and Proteomic Analyses of 'Candidatus Scalindua japonica'.</title>
        <authorList>
            <person name="Oshiki M."/>
            <person name="Mizuto K."/>
            <person name="Kimura Z."/>
            <person name="Kindaichi T."/>
            <person name="Satoh H."/>
            <person name="Okabe S."/>
        </authorList>
    </citation>
    <scope>NUCLEOTIDE SEQUENCE [LARGE SCALE GENOMIC DNA]</scope>
    <source>
        <strain evidence="4">husup-a2</strain>
    </source>
</reference>
<dbReference type="EMBL" id="BAOS01000045">
    <property type="protein sequence ID" value="GAX62927.1"/>
    <property type="molecule type" value="Genomic_DNA"/>
</dbReference>
<dbReference type="CDD" id="cd03801">
    <property type="entry name" value="GT4_PimA-like"/>
    <property type="match status" value="1"/>
</dbReference>
<organism evidence="3 4">
    <name type="scientific">Candidatus Scalindua japonica</name>
    <dbReference type="NCBI Taxonomy" id="1284222"/>
    <lineage>
        <taxon>Bacteria</taxon>
        <taxon>Pseudomonadati</taxon>
        <taxon>Planctomycetota</taxon>
        <taxon>Candidatus Brocadiia</taxon>
        <taxon>Candidatus Brocadiales</taxon>
        <taxon>Candidatus Scalinduaceae</taxon>
        <taxon>Candidatus Scalindua</taxon>
    </lineage>
</organism>
<proteinExistence type="predicted"/>
<evidence type="ECO:0000259" key="1">
    <source>
        <dbReference type="Pfam" id="PF00534"/>
    </source>
</evidence>
<accession>A0A286U474</accession>
<feature type="domain" description="Glycosyl transferase family 1" evidence="1">
    <location>
        <begin position="186"/>
        <end position="356"/>
    </location>
</feature>
<dbReference type="RefSeq" id="WP_096896323.1">
    <property type="nucleotide sequence ID" value="NZ_BAOS01000045.1"/>
</dbReference>
<keyword evidence="4" id="KW-1185">Reference proteome</keyword>
<dbReference type="Proteomes" id="UP000218542">
    <property type="component" value="Unassembled WGS sequence"/>
</dbReference>
<evidence type="ECO:0000313" key="4">
    <source>
        <dbReference type="Proteomes" id="UP000218542"/>
    </source>
</evidence>
<dbReference type="GO" id="GO:0016757">
    <property type="term" value="F:glycosyltransferase activity"/>
    <property type="evidence" value="ECO:0007669"/>
    <property type="project" value="InterPro"/>
</dbReference>
<evidence type="ECO:0000259" key="2">
    <source>
        <dbReference type="Pfam" id="PF13439"/>
    </source>
</evidence>
<evidence type="ECO:0000313" key="3">
    <source>
        <dbReference type="EMBL" id="GAX62927.1"/>
    </source>
</evidence>
<dbReference type="InterPro" id="IPR001296">
    <property type="entry name" value="Glyco_trans_1"/>
</dbReference>
<dbReference type="AlphaFoldDB" id="A0A286U474"/>
<dbReference type="SUPFAM" id="SSF53756">
    <property type="entry name" value="UDP-Glycosyltransferase/glycogen phosphorylase"/>
    <property type="match status" value="1"/>
</dbReference>
<dbReference type="OrthoDB" id="9765330at2"/>
<comment type="caution">
    <text evidence="3">The sequence shown here is derived from an EMBL/GenBank/DDBJ whole genome shotgun (WGS) entry which is preliminary data.</text>
</comment>
<sequence>MTQFYQLNGAERLAVELAEELNHLGIHADILSMYTEDLYGVKEIKTSLLARGIRRVFFLGLRIHPPIISMIPAIVQLRNLLREEKYDIIETSNISPTVLAAWATWGQRTKHLVGLHCVYSKDRENSLYHRFWRFSVRCNSQIRFYGISNFVTGRWISYFNTSLSYCRTIYNGISREYFEVSSARSDVRQELEISDQGRIIIYVGRLVKEKGIDTLFEAVCPLLQENDCYLLYIGLSYLNVCGSDELVKLIKKKTEDAGVQKRVKFLGFRKDTARLMASSDILVHPAQTEGFGLVLVEAMATGLQVVSSNVDGIPEVLKETDSIMVPPDCPDTLRKAVLEVLQRTPEAMENAISKGRIRAEEFRVERRTKEMITLFENMLTGDF</sequence>
<name>A0A286U474_9BACT</name>
<gene>
    <name evidence="3" type="ORF">SCALIN_C45_0085</name>
</gene>
<dbReference type="Gene3D" id="3.40.50.2000">
    <property type="entry name" value="Glycogen Phosphorylase B"/>
    <property type="match status" value="2"/>
</dbReference>
<dbReference type="Pfam" id="PF00534">
    <property type="entry name" value="Glycos_transf_1"/>
    <property type="match status" value="1"/>
</dbReference>
<protein>
    <submittedName>
        <fullName evidence="3">Glycosyl transferase group 1</fullName>
    </submittedName>
</protein>
<keyword evidence="3" id="KW-0808">Transferase</keyword>
<dbReference type="InterPro" id="IPR050194">
    <property type="entry name" value="Glycosyltransferase_grp1"/>
</dbReference>
<feature type="domain" description="Glycosyltransferase subfamily 4-like N-terminal" evidence="2">
    <location>
        <begin position="8"/>
        <end position="175"/>
    </location>
</feature>
<dbReference type="PANTHER" id="PTHR45947">
    <property type="entry name" value="SULFOQUINOVOSYL TRANSFERASE SQD2"/>
    <property type="match status" value="1"/>
</dbReference>
<dbReference type="InterPro" id="IPR028098">
    <property type="entry name" value="Glyco_trans_4-like_N"/>
</dbReference>